<name>A0A8H3GCV7_9LECA</name>
<keyword evidence="12" id="KW-1185">Reference proteome</keyword>
<sequence>MVFELHIWGPAFSLPSIDPQCLAAIAYLAQALPRDQWVLVASSDTILSPTNELPVLRGGSTSIAGFENIVDFLRKRSDGQWDLDRRLSNAKDKADITAYIISILTYSRIFKLIVWPSSFSSFLTSQAHPLVDLSLYVASENYTKTRTAYSSMLQWPTQYFVPPQRRALAKARTEHLGLSSLDLDTLDEERRRSSSGKVSDLIPPSLRTSQPTVTGLMKEKQSSARFKLDALVDAALKPMQQLLGKKKWMLSDERASSLDCLTLGYLSLALIPEVPQSWLAEGVRGRYPDLRKYVENGVKEIFGGKVTVEDELPSSTEDPSATTQAKPGTALPWRNPEQNISSTATHIFHSTLNLLPFHNRTTVSTSSTPPPHSTDAPSHSLTSTLLPPVLASAAAVAAIASYLLYFGLSAQEPEKRRLSDMGEAGAMFAGLDFGEPKKEVRVPPAEGRVPVGVEVDVEGAGETKRL</sequence>
<dbReference type="OrthoDB" id="5835136at2759"/>
<evidence type="ECO:0000256" key="1">
    <source>
        <dbReference type="ARBA" id="ARBA00004294"/>
    </source>
</evidence>
<keyword evidence="6 8" id="KW-0472">Membrane</keyword>
<dbReference type="GO" id="GO:0015031">
    <property type="term" value="P:protein transport"/>
    <property type="evidence" value="ECO:0007669"/>
    <property type="project" value="UniProtKB-KW"/>
</dbReference>
<proteinExistence type="predicted"/>
<dbReference type="PANTHER" id="PTHR12289">
    <property type="entry name" value="METAXIN RELATED"/>
    <property type="match status" value="1"/>
</dbReference>
<reference evidence="11" key="1">
    <citation type="submission" date="2021-03" db="EMBL/GenBank/DDBJ databases">
        <authorList>
            <person name="Tagirdzhanova G."/>
        </authorList>
    </citation>
    <scope>NUCLEOTIDE SEQUENCE</scope>
</reference>
<dbReference type="CDD" id="cd03078">
    <property type="entry name" value="GST_N_Metaxin1_like"/>
    <property type="match status" value="1"/>
</dbReference>
<evidence type="ECO:0000256" key="8">
    <source>
        <dbReference type="SAM" id="Phobius"/>
    </source>
</evidence>
<feature type="compositionally biased region" description="Polar residues" evidence="7">
    <location>
        <begin position="313"/>
        <end position="326"/>
    </location>
</feature>
<feature type="region of interest" description="Disordered" evidence="7">
    <location>
        <begin position="360"/>
        <end position="381"/>
    </location>
</feature>
<comment type="caution">
    <text evidence="11">The sequence shown here is derived from an EMBL/GenBank/DDBJ whole genome shotgun (WGS) entry which is preliminary data.</text>
</comment>
<evidence type="ECO:0000259" key="9">
    <source>
        <dbReference type="Pfam" id="PF10568"/>
    </source>
</evidence>
<evidence type="ECO:0000256" key="2">
    <source>
        <dbReference type="ARBA" id="ARBA00022448"/>
    </source>
</evidence>
<feature type="domain" description="Metaxin glutathione S-transferase" evidence="10">
    <location>
        <begin position="234"/>
        <end position="296"/>
    </location>
</feature>
<organism evidence="11 12">
    <name type="scientific">Imshaugia aleurites</name>
    <dbReference type="NCBI Taxonomy" id="172621"/>
    <lineage>
        <taxon>Eukaryota</taxon>
        <taxon>Fungi</taxon>
        <taxon>Dikarya</taxon>
        <taxon>Ascomycota</taxon>
        <taxon>Pezizomycotina</taxon>
        <taxon>Lecanoromycetes</taxon>
        <taxon>OSLEUM clade</taxon>
        <taxon>Lecanoromycetidae</taxon>
        <taxon>Lecanorales</taxon>
        <taxon>Lecanorineae</taxon>
        <taxon>Parmeliaceae</taxon>
        <taxon>Imshaugia</taxon>
    </lineage>
</organism>
<gene>
    <name evidence="11" type="ORF">IMSHALPRED_000511</name>
</gene>
<dbReference type="InterPro" id="IPR033468">
    <property type="entry name" value="Metaxin_GST"/>
</dbReference>
<evidence type="ECO:0000256" key="3">
    <source>
        <dbReference type="ARBA" id="ARBA00022787"/>
    </source>
</evidence>
<evidence type="ECO:0000313" key="11">
    <source>
        <dbReference type="EMBL" id="CAF9937693.1"/>
    </source>
</evidence>
<feature type="region of interest" description="Disordered" evidence="7">
    <location>
        <begin position="309"/>
        <end position="336"/>
    </location>
</feature>
<keyword evidence="8" id="KW-0812">Transmembrane</keyword>
<dbReference type="EMBL" id="CAJPDT010000101">
    <property type="protein sequence ID" value="CAF9937693.1"/>
    <property type="molecule type" value="Genomic_DNA"/>
</dbReference>
<keyword evidence="2" id="KW-0813">Transport</keyword>
<dbReference type="Pfam" id="PF17171">
    <property type="entry name" value="GST_C_6"/>
    <property type="match status" value="1"/>
</dbReference>
<evidence type="ECO:0000256" key="6">
    <source>
        <dbReference type="ARBA" id="ARBA00023136"/>
    </source>
</evidence>
<dbReference type="InterPro" id="IPR019564">
    <property type="entry name" value="Sam37/metaxin_N"/>
</dbReference>
<dbReference type="AlphaFoldDB" id="A0A8H3GCV7"/>
<dbReference type="GO" id="GO:0007005">
    <property type="term" value="P:mitochondrion organization"/>
    <property type="evidence" value="ECO:0007669"/>
    <property type="project" value="TreeGrafter"/>
</dbReference>
<evidence type="ECO:0000256" key="4">
    <source>
        <dbReference type="ARBA" id="ARBA00022927"/>
    </source>
</evidence>
<accession>A0A8H3GCV7</accession>
<evidence type="ECO:0000313" key="12">
    <source>
        <dbReference type="Proteomes" id="UP000664534"/>
    </source>
</evidence>
<protein>
    <recommendedName>
        <fullName evidence="13">Mitochondrial outer membrane transport complex Sam37/metaxin N-terminal domain-containing protein</fullName>
    </recommendedName>
</protein>
<comment type="subcellular location">
    <subcellularLocation>
        <location evidence="1">Mitochondrion outer membrane</location>
    </subcellularLocation>
</comment>
<keyword evidence="8" id="KW-1133">Transmembrane helix</keyword>
<evidence type="ECO:0008006" key="13">
    <source>
        <dbReference type="Google" id="ProtNLM"/>
    </source>
</evidence>
<dbReference type="Proteomes" id="UP000664534">
    <property type="component" value="Unassembled WGS sequence"/>
</dbReference>
<dbReference type="GO" id="GO:0001401">
    <property type="term" value="C:SAM complex"/>
    <property type="evidence" value="ECO:0007669"/>
    <property type="project" value="InterPro"/>
</dbReference>
<dbReference type="Pfam" id="PF10568">
    <property type="entry name" value="Tom37"/>
    <property type="match status" value="2"/>
</dbReference>
<keyword evidence="5" id="KW-0496">Mitochondrion</keyword>
<feature type="domain" description="Mitochondrial outer membrane transport complex Sam37/metaxin N-terminal" evidence="9">
    <location>
        <begin position="118"/>
        <end position="166"/>
    </location>
</feature>
<evidence type="ECO:0000256" key="7">
    <source>
        <dbReference type="SAM" id="MobiDB-lite"/>
    </source>
</evidence>
<evidence type="ECO:0000259" key="10">
    <source>
        <dbReference type="Pfam" id="PF17171"/>
    </source>
</evidence>
<feature type="transmembrane region" description="Helical" evidence="8">
    <location>
        <begin position="385"/>
        <end position="408"/>
    </location>
</feature>
<dbReference type="InterPro" id="IPR050931">
    <property type="entry name" value="Mito_Protein_Transport_Metaxin"/>
</dbReference>
<keyword evidence="3" id="KW-1000">Mitochondrion outer membrane</keyword>
<keyword evidence="4" id="KW-0653">Protein transport</keyword>
<feature type="compositionally biased region" description="Low complexity" evidence="7">
    <location>
        <begin position="361"/>
        <end position="381"/>
    </location>
</feature>
<dbReference type="PANTHER" id="PTHR12289:SF41">
    <property type="entry name" value="FAILED AXON CONNECTIONS-RELATED"/>
    <property type="match status" value="1"/>
</dbReference>
<feature type="domain" description="Mitochondrial outer membrane transport complex Sam37/metaxin N-terminal" evidence="9">
    <location>
        <begin position="21"/>
        <end position="100"/>
    </location>
</feature>
<evidence type="ECO:0000256" key="5">
    <source>
        <dbReference type="ARBA" id="ARBA00023128"/>
    </source>
</evidence>